<name>A0A2G8TJH3_9BURK</name>
<evidence type="ECO:0000313" key="1">
    <source>
        <dbReference type="EMBL" id="PIL46099.1"/>
    </source>
</evidence>
<sequence length="57" mass="6759">MCRWDTLSRFVPISRETWRKLVKAGKAPKPVKLSERCTMYSNAEVHRWMSDPTAYRS</sequence>
<dbReference type="EMBL" id="PDOC01000002">
    <property type="protein sequence ID" value="PIL46099.1"/>
    <property type="molecule type" value="Genomic_DNA"/>
</dbReference>
<dbReference type="OrthoDB" id="8548202at2"/>
<organism evidence="1 2">
    <name type="scientific">Massilia eurypsychrophila</name>
    <dbReference type="NCBI Taxonomy" id="1485217"/>
    <lineage>
        <taxon>Bacteria</taxon>
        <taxon>Pseudomonadati</taxon>
        <taxon>Pseudomonadota</taxon>
        <taxon>Betaproteobacteria</taxon>
        <taxon>Burkholderiales</taxon>
        <taxon>Oxalobacteraceae</taxon>
        <taxon>Telluria group</taxon>
        <taxon>Massilia</taxon>
    </lineage>
</organism>
<comment type="caution">
    <text evidence="1">The sequence shown here is derived from an EMBL/GenBank/DDBJ whole genome shotgun (WGS) entry which is preliminary data.</text>
</comment>
<dbReference type="Proteomes" id="UP000230390">
    <property type="component" value="Unassembled WGS sequence"/>
</dbReference>
<keyword evidence="2" id="KW-1185">Reference proteome</keyword>
<dbReference type="AlphaFoldDB" id="A0A2G8TJH3"/>
<reference evidence="1 2" key="1">
    <citation type="submission" date="2017-10" db="EMBL/GenBank/DDBJ databases">
        <title>Massilia psychrophilum sp. nov., a novel purple-pigmented bacterium isolated from Tianshan glacier, Xinjiang Municipality, China.</title>
        <authorList>
            <person name="Wang H."/>
        </authorList>
    </citation>
    <scope>NUCLEOTIDE SEQUENCE [LARGE SCALE GENOMIC DNA]</scope>
    <source>
        <strain evidence="1 2">JCM 30074</strain>
    </source>
</reference>
<evidence type="ECO:0000313" key="2">
    <source>
        <dbReference type="Proteomes" id="UP000230390"/>
    </source>
</evidence>
<gene>
    <name evidence="1" type="ORF">CR105_03130</name>
</gene>
<protein>
    <submittedName>
        <fullName evidence="1">Transcriptional regulator</fullName>
    </submittedName>
</protein>
<dbReference type="Pfam" id="PF05930">
    <property type="entry name" value="Phage_AlpA"/>
    <property type="match status" value="1"/>
</dbReference>
<dbReference type="InterPro" id="IPR010260">
    <property type="entry name" value="AlpA"/>
</dbReference>
<accession>A0A2G8TJH3</accession>
<proteinExistence type="predicted"/>